<comment type="caution">
    <text evidence="2">The sequence shown here is derived from an EMBL/GenBank/DDBJ whole genome shotgun (WGS) entry which is preliminary data.</text>
</comment>
<reference evidence="1 4" key="2">
    <citation type="submission" date="2020-08" db="EMBL/GenBank/DDBJ databases">
        <title>Genomic Encyclopedia of Type Strains, Phase IV (KMG-IV): sequencing the most valuable type-strain genomes for metagenomic binning, comparative biology and taxonomic classification.</title>
        <authorList>
            <person name="Goeker M."/>
        </authorList>
    </citation>
    <scope>NUCLEOTIDE SEQUENCE [LARGE SCALE GENOMIC DNA]</scope>
    <source>
        <strain evidence="1 4">DSM 12027</strain>
    </source>
</reference>
<dbReference type="EMBL" id="VDMO01000012">
    <property type="protein sequence ID" value="TNM70628.1"/>
    <property type="molecule type" value="Genomic_DNA"/>
</dbReference>
<evidence type="ECO:0000313" key="2">
    <source>
        <dbReference type="EMBL" id="TNM70628.1"/>
    </source>
</evidence>
<evidence type="ECO:0000313" key="1">
    <source>
        <dbReference type="EMBL" id="MBB6017149.1"/>
    </source>
</evidence>
<dbReference type="AlphaFoldDB" id="A0A5C4Y5E8"/>
<sequence>MPHSILVQEVPTAEQLEAIVEAVVQAGFQDVTATYGPTPHPVSGTGLTVVLNHADPERMAWARKCWVDELTRLGFHVSLA</sequence>
<organism evidence="2 3">
    <name type="scientific">Deinococcus radiopugnans ATCC 19172</name>
    <dbReference type="NCBI Taxonomy" id="585398"/>
    <lineage>
        <taxon>Bacteria</taxon>
        <taxon>Thermotogati</taxon>
        <taxon>Deinococcota</taxon>
        <taxon>Deinococci</taxon>
        <taxon>Deinococcales</taxon>
        <taxon>Deinococcaceae</taxon>
        <taxon>Deinococcus</taxon>
    </lineage>
</organism>
<evidence type="ECO:0000313" key="4">
    <source>
        <dbReference type="Proteomes" id="UP000629870"/>
    </source>
</evidence>
<gene>
    <name evidence="2" type="ORF">FHR04_12040</name>
    <name evidence="1" type="ORF">HNQ04_002411</name>
</gene>
<proteinExistence type="predicted"/>
<protein>
    <submittedName>
        <fullName evidence="2">Uncharacterized protein</fullName>
    </submittedName>
</protein>
<dbReference type="Proteomes" id="UP000313988">
    <property type="component" value="Unassembled WGS sequence"/>
</dbReference>
<dbReference type="Proteomes" id="UP000629870">
    <property type="component" value="Unassembled WGS sequence"/>
</dbReference>
<accession>A0A5C4Y5E8</accession>
<dbReference type="EMBL" id="JACHEW010000011">
    <property type="protein sequence ID" value="MBB6017149.1"/>
    <property type="molecule type" value="Genomic_DNA"/>
</dbReference>
<keyword evidence="4" id="KW-1185">Reference proteome</keyword>
<reference evidence="2 3" key="1">
    <citation type="submission" date="2019-06" db="EMBL/GenBank/DDBJ databases">
        <title>Genome sequence of Deinococcus radiopugnans ATCC 19172.</title>
        <authorList>
            <person name="Maclea K.S."/>
            <person name="Maynard C.R."/>
        </authorList>
    </citation>
    <scope>NUCLEOTIDE SEQUENCE [LARGE SCALE GENOMIC DNA]</scope>
    <source>
        <strain evidence="2 3">ATCC 19172</strain>
    </source>
</reference>
<evidence type="ECO:0000313" key="3">
    <source>
        <dbReference type="Proteomes" id="UP000313988"/>
    </source>
</evidence>
<dbReference type="RefSeq" id="WP_139403633.1">
    <property type="nucleotide sequence ID" value="NZ_JACHEW010000011.1"/>
</dbReference>
<name>A0A5C4Y5E8_9DEIO</name>